<feature type="transmembrane region" description="Helical" evidence="1">
    <location>
        <begin position="18"/>
        <end position="40"/>
    </location>
</feature>
<dbReference type="Proteomes" id="UP000182448">
    <property type="component" value="Unassembled WGS sequence"/>
</dbReference>
<dbReference type="AlphaFoldDB" id="A0A4Y4G988"/>
<dbReference type="RefSeq" id="WP_074427861.1">
    <property type="nucleotide sequence ID" value="NZ_BJEG01000012.1"/>
</dbReference>
<reference evidence="3 4" key="1">
    <citation type="submission" date="2016-08" db="EMBL/GenBank/DDBJ databases">
        <authorList>
            <person name="Varghese N."/>
            <person name="Submissions Spin"/>
        </authorList>
    </citation>
    <scope>NUCLEOTIDE SEQUENCE [LARGE SCALE GENOMIC DNA]</scope>
    <source>
        <strain evidence="3 4">R-53116</strain>
    </source>
</reference>
<evidence type="ECO:0000256" key="1">
    <source>
        <dbReference type="SAM" id="Phobius"/>
    </source>
</evidence>
<keyword evidence="4" id="KW-1185">Reference proteome</keyword>
<protein>
    <submittedName>
        <fullName evidence="2">DUF3290 domain-containing protein</fullName>
    </submittedName>
</protein>
<dbReference type="InterPro" id="IPR021707">
    <property type="entry name" value="DUF3290"/>
</dbReference>
<name>A0A4Y4G988_WEIHE</name>
<dbReference type="EMBL" id="JAAXPM010000011">
    <property type="protein sequence ID" value="NKY67414.1"/>
    <property type="molecule type" value="Genomic_DNA"/>
</dbReference>
<evidence type="ECO:0000313" key="3">
    <source>
        <dbReference type="EMBL" id="SCC07327.1"/>
    </source>
</evidence>
<keyword evidence="1" id="KW-0812">Transmembrane</keyword>
<dbReference type="EMBL" id="FMAW01000014">
    <property type="protein sequence ID" value="SCC07327.1"/>
    <property type="molecule type" value="Genomic_DNA"/>
</dbReference>
<comment type="caution">
    <text evidence="2">The sequence shown here is derived from an EMBL/GenBank/DDBJ whole genome shotgun (WGS) entry which is preliminary data.</text>
</comment>
<keyword evidence="1" id="KW-1133">Transmembrane helix</keyword>
<dbReference type="Proteomes" id="UP000585749">
    <property type="component" value="Unassembled WGS sequence"/>
</dbReference>
<dbReference type="Pfam" id="PF11694">
    <property type="entry name" value="DUF3290"/>
    <property type="match status" value="1"/>
</dbReference>
<evidence type="ECO:0000313" key="2">
    <source>
        <dbReference type="EMBL" id="NKY67414.1"/>
    </source>
</evidence>
<accession>A0A4Y4G988</accession>
<evidence type="ECO:0000313" key="4">
    <source>
        <dbReference type="Proteomes" id="UP000182448"/>
    </source>
</evidence>
<gene>
    <name evidence="3" type="ORF">GA0061075_11420</name>
    <name evidence="2" type="ORF">HF960_07015</name>
</gene>
<dbReference type="OrthoDB" id="3232508at2"/>
<organism evidence="2 5">
    <name type="scientific">Weissella hellenica</name>
    <dbReference type="NCBI Taxonomy" id="46256"/>
    <lineage>
        <taxon>Bacteria</taxon>
        <taxon>Bacillati</taxon>
        <taxon>Bacillota</taxon>
        <taxon>Bacilli</taxon>
        <taxon>Lactobacillales</taxon>
        <taxon>Lactobacillaceae</taxon>
        <taxon>Weissella</taxon>
    </lineage>
</organism>
<feature type="transmembrane region" description="Helical" evidence="1">
    <location>
        <begin position="47"/>
        <end position="66"/>
    </location>
</feature>
<keyword evidence="1" id="KW-0472">Membrane</keyword>
<evidence type="ECO:0000313" key="5">
    <source>
        <dbReference type="Proteomes" id="UP000585749"/>
    </source>
</evidence>
<reference evidence="2 5" key="2">
    <citation type="submission" date="2020-04" db="EMBL/GenBank/DDBJ databases">
        <title>MicrobeNet Type strains.</title>
        <authorList>
            <person name="Nicholson A.C."/>
        </authorList>
    </citation>
    <scope>NUCLEOTIDE SEQUENCE [LARGE SCALE GENOMIC DNA]</scope>
    <source>
        <strain evidence="2 5">CCUG 33494</strain>
    </source>
</reference>
<proteinExistence type="predicted"/>
<sequence>MTFYTYQYLLDHQAQFPYLRLAIIVFLAIMFIGLLVWYFANKGDIKYKDLAVIVGTLIVLALAIQFNDYTNFQTTSRQSGQQVSLVVDIARKLDVKPQKLSVNNLQEGNGDILVHSVKGNYRVIFNSDNSEYVLEKITLTPETIKVEDK</sequence>